<accession>A0A1M3T6S4</accession>
<reference evidence="2" key="1">
    <citation type="journal article" date="2017" name="Genome Biol.">
        <title>Comparative genomics reveals high biological diversity and specific adaptations in the industrially and medically important fungal genus Aspergillus.</title>
        <authorList>
            <person name="de Vries R.P."/>
            <person name="Riley R."/>
            <person name="Wiebenga A."/>
            <person name="Aguilar-Osorio G."/>
            <person name="Amillis S."/>
            <person name="Uchima C.A."/>
            <person name="Anderluh G."/>
            <person name="Asadollahi M."/>
            <person name="Askin M."/>
            <person name="Barry K."/>
            <person name="Battaglia E."/>
            <person name="Bayram O."/>
            <person name="Benocci T."/>
            <person name="Braus-Stromeyer S.A."/>
            <person name="Caldana C."/>
            <person name="Canovas D."/>
            <person name="Cerqueira G.C."/>
            <person name="Chen F."/>
            <person name="Chen W."/>
            <person name="Choi C."/>
            <person name="Clum A."/>
            <person name="Dos Santos R.A."/>
            <person name="Damasio A.R."/>
            <person name="Diallinas G."/>
            <person name="Emri T."/>
            <person name="Fekete E."/>
            <person name="Flipphi M."/>
            <person name="Freyberg S."/>
            <person name="Gallo A."/>
            <person name="Gournas C."/>
            <person name="Habgood R."/>
            <person name="Hainaut M."/>
            <person name="Harispe M.L."/>
            <person name="Henrissat B."/>
            <person name="Hilden K.S."/>
            <person name="Hope R."/>
            <person name="Hossain A."/>
            <person name="Karabika E."/>
            <person name="Karaffa L."/>
            <person name="Karanyi Z."/>
            <person name="Krasevec N."/>
            <person name="Kuo A."/>
            <person name="Kusch H."/>
            <person name="LaButti K."/>
            <person name="Lagendijk E.L."/>
            <person name="Lapidus A."/>
            <person name="Levasseur A."/>
            <person name="Lindquist E."/>
            <person name="Lipzen A."/>
            <person name="Logrieco A.F."/>
            <person name="MacCabe A."/>
            <person name="Maekelae M.R."/>
            <person name="Malavazi I."/>
            <person name="Melin P."/>
            <person name="Meyer V."/>
            <person name="Mielnichuk N."/>
            <person name="Miskei M."/>
            <person name="Molnar A.P."/>
            <person name="Mule G."/>
            <person name="Ngan C.Y."/>
            <person name="Orejas M."/>
            <person name="Orosz E."/>
            <person name="Ouedraogo J.P."/>
            <person name="Overkamp K.M."/>
            <person name="Park H.-S."/>
            <person name="Perrone G."/>
            <person name="Piumi F."/>
            <person name="Punt P.J."/>
            <person name="Ram A.F."/>
            <person name="Ramon A."/>
            <person name="Rauscher S."/>
            <person name="Record E."/>
            <person name="Riano-Pachon D.M."/>
            <person name="Robert V."/>
            <person name="Roehrig J."/>
            <person name="Ruller R."/>
            <person name="Salamov A."/>
            <person name="Salih N.S."/>
            <person name="Samson R.A."/>
            <person name="Sandor E."/>
            <person name="Sanguinetti M."/>
            <person name="Schuetze T."/>
            <person name="Sepcic K."/>
            <person name="Shelest E."/>
            <person name="Sherlock G."/>
            <person name="Sophianopoulou V."/>
            <person name="Squina F.M."/>
            <person name="Sun H."/>
            <person name="Susca A."/>
            <person name="Todd R.B."/>
            <person name="Tsang A."/>
            <person name="Unkles S.E."/>
            <person name="van de Wiele N."/>
            <person name="van Rossen-Uffink D."/>
            <person name="Oliveira J.V."/>
            <person name="Vesth T.C."/>
            <person name="Visser J."/>
            <person name="Yu J.-H."/>
            <person name="Zhou M."/>
            <person name="Andersen M.R."/>
            <person name="Archer D.B."/>
            <person name="Baker S.E."/>
            <person name="Benoit I."/>
            <person name="Brakhage A.A."/>
            <person name="Braus G.H."/>
            <person name="Fischer R."/>
            <person name="Frisvad J.C."/>
            <person name="Goldman G.H."/>
            <person name="Houbraken J."/>
            <person name="Oakley B."/>
            <person name="Pocsi I."/>
            <person name="Scazzocchio C."/>
            <person name="Seiboth B."/>
            <person name="vanKuyk P.A."/>
            <person name="Wortman J."/>
            <person name="Dyer P.S."/>
            <person name="Grigoriev I.V."/>
        </authorList>
    </citation>
    <scope>NUCLEOTIDE SEQUENCE [LARGE SCALE GENOMIC DNA]</scope>
    <source>
        <strain evidence="2">CBS 106.47</strain>
    </source>
</reference>
<proteinExistence type="predicted"/>
<protein>
    <submittedName>
        <fullName evidence="1">Uncharacterized protein</fullName>
    </submittedName>
</protein>
<name>A0A1M3T6S4_ASPLC</name>
<dbReference type="VEuPathDB" id="FungiDB:ASPFODRAFT_51267"/>
<evidence type="ECO:0000313" key="1">
    <source>
        <dbReference type="EMBL" id="OJZ82393.1"/>
    </source>
</evidence>
<sequence>MYVWKGLDDQRECSRQGILRETVDAWRMRVEEEEGEKEEKRKKESRRVVDREGLNAVEEKRLNRPVAGCPRLSDISIETAAV</sequence>
<dbReference type="Proteomes" id="UP000184063">
    <property type="component" value="Unassembled WGS sequence"/>
</dbReference>
<gene>
    <name evidence="1" type="ORF">ASPFODRAFT_51267</name>
</gene>
<dbReference type="AlphaFoldDB" id="A0A1M3T6S4"/>
<evidence type="ECO:0000313" key="2">
    <source>
        <dbReference type="Proteomes" id="UP000184063"/>
    </source>
</evidence>
<dbReference type="EMBL" id="KV878248">
    <property type="protein sequence ID" value="OJZ82393.1"/>
    <property type="molecule type" value="Genomic_DNA"/>
</dbReference>
<organism evidence="1 2">
    <name type="scientific">Aspergillus luchuensis (strain CBS 106.47)</name>
    <dbReference type="NCBI Taxonomy" id="1137211"/>
    <lineage>
        <taxon>Eukaryota</taxon>
        <taxon>Fungi</taxon>
        <taxon>Dikarya</taxon>
        <taxon>Ascomycota</taxon>
        <taxon>Pezizomycotina</taxon>
        <taxon>Eurotiomycetes</taxon>
        <taxon>Eurotiomycetidae</taxon>
        <taxon>Eurotiales</taxon>
        <taxon>Aspergillaceae</taxon>
        <taxon>Aspergillus</taxon>
        <taxon>Aspergillus subgen. Circumdati</taxon>
    </lineage>
</organism>